<dbReference type="EMBL" id="NUIQ01000019">
    <property type="protein sequence ID" value="PGO81292.1"/>
    <property type="molecule type" value="Genomic_DNA"/>
</dbReference>
<reference evidence="2 3" key="1">
    <citation type="submission" date="2017-09" db="EMBL/GenBank/DDBJ databases">
        <title>Large-scale bioinformatics analysis of Bacillus genomes uncovers conserved roles of natural products in bacterial physiology.</title>
        <authorList>
            <consortium name="Agbiome Team Llc"/>
            <person name="Bleich R.M."/>
            <person name="Grubbs K.J."/>
            <person name="Santa Maria K.C."/>
            <person name="Allen S.E."/>
            <person name="Farag S."/>
            <person name="Shank E.A."/>
            <person name="Bowers A."/>
        </authorList>
    </citation>
    <scope>NUCLEOTIDE SEQUENCE [LARGE SCALE GENOMIC DNA]</scope>
    <source>
        <strain evidence="2 3">AFS049141</strain>
    </source>
</reference>
<protein>
    <recommendedName>
        <fullName evidence="1">Polyvalent protein metallopeptidase domain-containing protein</fullName>
    </recommendedName>
</protein>
<dbReference type="AlphaFoldDB" id="A0A9X7GRZ4"/>
<accession>A0A9X7GRZ4</accession>
<evidence type="ECO:0000313" key="3">
    <source>
        <dbReference type="Proteomes" id="UP000223834"/>
    </source>
</evidence>
<dbReference type="Pfam" id="PF18818">
    <property type="entry name" value="MPTase-PolyVal"/>
    <property type="match status" value="1"/>
</dbReference>
<feature type="domain" description="Polyvalent protein metallopeptidase" evidence="1">
    <location>
        <begin position="2"/>
        <end position="97"/>
    </location>
</feature>
<name>A0A9X7GRZ4_BACCE</name>
<proteinExistence type="predicted"/>
<evidence type="ECO:0000259" key="1">
    <source>
        <dbReference type="Pfam" id="PF18818"/>
    </source>
</evidence>
<dbReference type="Proteomes" id="UP000223834">
    <property type="component" value="Unassembled WGS sequence"/>
</dbReference>
<sequence length="120" mass="13521">MKDFPKVEEYYSTLFHEFIHSTGHPSRLKRGGITSATAHFGSEEYSKEELVAEIGASMLTGLAGFVDITFDNSTAYIQSWLRILKNDKTLIVKAASQAQRAVDYILGISYNEENEKAIRR</sequence>
<gene>
    <name evidence="2" type="ORF">CN980_01585</name>
</gene>
<evidence type="ECO:0000313" key="2">
    <source>
        <dbReference type="EMBL" id="PGO81292.1"/>
    </source>
</evidence>
<dbReference type="InterPro" id="IPR041459">
    <property type="entry name" value="MPTase-PolyVal"/>
</dbReference>
<organism evidence="2 3">
    <name type="scientific">Bacillus cereus</name>
    <dbReference type="NCBI Taxonomy" id="1396"/>
    <lineage>
        <taxon>Bacteria</taxon>
        <taxon>Bacillati</taxon>
        <taxon>Bacillota</taxon>
        <taxon>Bacilli</taxon>
        <taxon>Bacillales</taxon>
        <taxon>Bacillaceae</taxon>
        <taxon>Bacillus</taxon>
        <taxon>Bacillus cereus group</taxon>
    </lineage>
</organism>
<comment type="caution">
    <text evidence="2">The sequence shown here is derived from an EMBL/GenBank/DDBJ whole genome shotgun (WGS) entry which is preliminary data.</text>
</comment>